<dbReference type="EMBL" id="JABZXS010000015">
    <property type="protein sequence ID" value="MBF1673017.1"/>
    <property type="molecule type" value="Genomic_DNA"/>
</dbReference>
<evidence type="ECO:0000313" key="2">
    <source>
        <dbReference type="EMBL" id="MBF1673017.1"/>
    </source>
</evidence>
<reference evidence="2" key="1">
    <citation type="submission" date="2020-04" db="EMBL/GenBank/DDBJ databases">
        <title>Deep metagenomics examines the oral microbiome during advanced dental caries in children, revealing novel taxa and co-occurrences with host molecules.</title>
        <authorList>
            <person name="Baker J.L."/>
            <person name="Morton J.T."/>
            <person name="Dinis M."/>
            <person name="Alvarez R."/>
            <person name="Tran N.C."/>
            <person name="Knight R."/>
            <person name="Edlund A."/>
        </authorList>
    </citation>
    <scope>NUCLEOTIDE SEQUENCE</scope>
    <source>
        <strain evidence="2">JCVI_47_bin.3</strain>
    </source>
</reference>
<proteinExistence type="predicted"/>
<dbReference type="AlphaFoldDB" id="A0A930LTH0"/>
<sequence>MMSQEFAITFWGACSIITTIFTLFTLATYIINRRRDEKKKREGVYISRMQTLLAYIIVFFPGFPIICYFLSLNGPGTNSFVDIASILMTAFLLFYLWSVNATYMKISSEGIEQHTPVRGSRICPIGAIDSVVYSESKDEDTASRMWFLTKSRARINPLSPNYDEYYLLLMTRFRVEYGRWPYLDIPADVDKVNQLDNRAEVIPYFKFRKKISGLAEIDM</sequence>
<organism evidence="2 3">
    <name type="scientific">Rothia mucilaginosa</name>
    <dbReference type="NCBI Taxonomy" id="43675"/>
    <lineage>
        <taxon>Bacteria</taxon>
        <taxon>Bacillati</taxon>
        <taxon>Actinomycetota</taxon>
        <taxon>Actinomycetes</taxon>
        <taxon>Micrococcales</taxon>
        <taxon>Micrococcaceae</taxon>
        <taxon>Rothia</taxon>
    </lineage>
</organism>
<name>A0A930LTH0_9MICC</name>
<feature type="transmembrane region" description="Helical" evidence="1">
    <location>
        <begin position="6"/>
        <end position="31"/>
    </location>
</feature>
<keyword evidence="1" id="KW-0472">Membrane</keyword>
<protein>
    <submittedName>
        <fullName evidence="2">Uncharacterized protein</fullName>
    </submittedName>
</protein>
<feature type="transmembrane region" description="Helical" evidence="1">
    <location>
        <begin position="83"/>
        <end position="103"/>
    </location>
</feature>
<comment type="caution">
    <text evidence="2">The sequence shown here is derived from an EMBL/GenBank/DDBJ whole genome shotgun (WGS) entry which is preliminary data.</text>
</comment>
<keyword evidence="1" id="KW-1133">Transmembrane helix</keyword>
<keyword evidence="1" id="KW-0812">Transmembrane</keyword>
<accession>A0A930LTH0</accession>
<dbReference type="Proteomes" id="UP000785653">
    <property type="component" value="Unassembled WGS sequence"/>
</dbReference>
<evidence type="ECO:0000256" key="1">
    <source>
        <dbReference type="SAM" id="Phobius"/>
    </source>
</evidence>
<feature type="transmembrane region" description="Helical" evidence="1">
    <location>
        <begin position="52"/>
        <end position="71"/>
    </location>
</feature>
<evidence type="ECO:0000313" key="3">
    <source>
        <dbReference type="Proteomes" id="UP000785653"/>
    </source>
</evidence>
<gene>
    <name evidence="2" type="ORF">HXO65_02260</name>
</gene>